<evidence type="ECO:0000313" key="4">
    <source>
        <dbReference type="EMBL" id="MBC1171591.1"/>
    </source>
</evidence>
<sequence length="1204" mass="137086">MNPSGVKNQKDDEEESSDGEIKSQAVVKYTSCRPPSNFSQLRCNTNLNLLPPPNFVRNSINFNGMQQAAIHRSGFSSFRMTHMFPDCIGGVDVVSDAEIIKRLLRLPYAPNSALSLMVHRIGNTMLIDEFDLQKYLLCRSPVEWEWLKNFMRDRIINRMSNEEIRYLITNRSRHVLQERLLHQKFLQHSLLDEEEDQAEPPPQQQQLRESPSLQLQGQGPILPEPGVEQSVPDPRFTHTFNRSIVWNFEDIRMLIGTDMPIFGGGTRPCISLRLRDMKKPINVLTGIDYWLDNLMCNVPEVVMCYHLDGIVQKYELIKTEDLPFLENSQFSPKIIRNVAQNILAFLKANATKAGHTYWLFKRPKDDVVKLYDLTTLCTEGEHKTPKPPAEPTGEKNAAEADGGSGDVSNPFTIPVAMLLYSVARNMKSSVEKMTNQQAGAVKMLLDNCIKLLPKETHPQIVVSSHYMLSDLNIPSGIDPQNISFSSGSDESEYDDESLYDEDDSDVEDFQAASSPHTSDELVDSGEVIAVKTIQEATAVQSKKKNWKHNTRPPALSSDTESRCFAALENIVAGLKCLKYFRESEQQTNEAERKKKIRKEAENLNMAKPLQPIPLPYETLTPQPMLVNPTDVIPLGWKGKEAPSDAQGGAGRKKNRGQKDQQKTEEKGQENLPVAGKFKAVKCWSLHLRLLLLEKATLTYRVLGELAYGQGDLGKAFRYLNLSFRCQDAVRKYWPSNGKEVSSLLSRAGDCYLEFGKNFKNIDEMRKTTNALTENDRIIVEFIESDDEDAQRVGLPQAGGTAEGLLKISLFVYERALKMDMGMLRGHLIRRIGNVLNEIGTFYMSEALTMFNRRKQGELREEENVQKYQEKYLNYMAEAHKHLTRSIELFQEVDDNVNLALIYCNMGRYSRQMADLMTFPLHDPRRVESMTRKYYNEAFGAYNTALSKLEERKRNPEIWDIAHWELAMATFLLAQRMQDFWDVKCERYQEIMELLQRSLKLCQSHSDVERMTSYTYRMGQIYTRLGIVCGCVVKYQSGSCDEKKKKNMVQLCRFYFEKAFALFRGSSNHGECFEVLTELMEFTDNQMDTVGRIKTLQQAISILRQAKDFLDTLAGLDETAEQNLGMFESQFQTVFKNLLRATMAAKAAGGGGGVKDASTELLNVLKSIYSASLGKSNKDEAAKEKIQQNISTILEIYSNFNNRNV</sequence>
<evidence type="ECO:0000313" key="5">
    <source>
        <dbReference type="EnsemblMetazoa" id="LLOJ002761-PA"/>
    </source>
</evidence>
<dbReference type="Pfam" id="PF23788">
    <property type="entry name" value="EDRF1_N"/>
    <property type="match status" value="3"/>
</dbReference>
<dbReference type="EMBL" id="AJWK01008908">
    <property type="status" value="NOT_ANNOTATED_CDS"/>
    <property type="molecule type" value="Genomic_DNA"/>
</dbReference>
<dbReference type="InterPro" id="IPR011990">
    <property type="entry name" value="TPR-like_helical_dom_sf"/>
</dbReference>
<dbReference type="VEuPathDB" id="VectorBase:LLOJ002761"/>
<dbReference type="InterPro" id="IPR056583">
    <property type="entry name" value="EDRF1_TPR"/>
</dbReference>
<feature type="compositionally biased region" description="Acidic residues" evidence="1">
    <location>
        <begin position="489"/>
        <end position="508"/>
    </location>
</feature>
<proteinExistence type="predicted"/>
<dbReference type="EMBL" id="GITU01002888">
    <property type="protein sequence ID" value="MBC1171591.1"/>
    <property type="molecule type" value="Transcribed_RNA"/>
</dbReference>
<feature type="domain" description="EDRF1 TPR repeats region" evidence="2">
    <location>
        <begin position="827"/>
        <end position="1113"/>
    </location>
</feature>
<evidence type="ECO:0000259" key="2">
    <source>
        <dbReference type="Pfam" id="PF23723"/>
    </source>
</evidence>
<accession>A0A1B0CEJ1</accession>
<dbReference type="Pfam" id="PF23723">
    <property type="entry name" value="TPR_EDRF1"/>
    <property type="match status" value="1"/>
</dbReference>
<reference evidence="5" key="3">
    <citation type="submission" date="2020-05" db="UniProtKB">
        <authorList>
            <consortium name="EnsemblMetazoa"/>
        </authorList>
    </citation>
    <scope>IDENTIFICATION</scope>
    <source>
        <strain evidence="5">Jacobina</strain>
    </source>
</reference>
<feature type="domain" description="EDRF1 N-terminal" evidence="3">
    <location>
        <begin position="238"/>
        <end position="387"/>
    </location>
</feature>
<name>A0A1B0CEJ1_LUTLO</name>
<reference evidence="4" key="2">
    <citation type="journal article" date="2020" name="BMC">
        <title>Leishmania infection induces a limited differential gene expression in the sand fly midgut.</title>
        <authorList>
            <person name="Coutinho-Abreu I.V."/>
            <person name="Serafim T.D."/>
            <person name="Meneses C."/>
            <person name="Kamhawi S."/>
            <person name="Oliveira F."/>
            <person name="Valenzuela J.G."/>
        </authorList>
    </citation>
    <scope>NUCLEOTIDE SEQUENCE</scope>
    <source>
        <strain evidence="4">Jacobina</strain>
        <tissue evidence="4">Midgut</tissue>
    </source>
</reference>
<feature type="domain" description="EDRF1 N-terminal" evidence="3">
    <location>
        <begin position="407"/>
        <end position="514"/>
    </location>
</feature>
<dbReference type="AlphaFoldDB" id="A0A1B0CEJ1"/>
<keyword evidence="6" id="KW-1185">Reference proteome</keyword>
<organism evidence="5 6">
    <name type="scientific">Lutzomyia longipalpis</name>
    <name type="common">Sand fly</name>
    <dbReference type="NCBI Taxonomy" id="7200"/>
    <lineage>
        <taxon>Eukaryota</taxon>
        <taxon>Metazoa</taxon>
        <taxon>Ecdysozoa</taxon>
        <taxon>Arthropoda</taxon>
        <taxon>Hexapoda</taxon>
        <taxon>Insecta</taxon>
        <taxon>Pterygota</taxon>
        <taxon>Neoptera</taxon>
        <taxon>Endopterygota</taxon>
        <taxon>Diptera</taxon>
        <taxon>Nematocera</taxon>
        <taxon>Psychodoidea</taxon>
        <taxon>Psychodidae</taxon>
        <taxon>Lutzomyia</taxon>
        <taxon>Lutzomyia</taxon>
    </lineage>
</organism>
<feature type="region of interest" description="Disordered" evidence="1">
    <location>
        <begin position="479"/>
        <end position="520"/>
    </location>
</feature>
<evidence type="ECO:0000259" key="3">
    <source>
        <dbReference type="Pfam" id="PF23788"/>
    </source>
</evidence>
<dbReference type="SUPFAM" id="SSF48452">
    <property type="entry name" value="TPR-like"/>
    <property type="match status" value="1"/>
</dbReference>
<feature type="region of interest" description="Disordered" evidence="1">
    <location>
        <begin position="193"/>
        <end position="228"/>
    </location>
</feature>
<dbReference type="Proteomes" id="UP000092461">
    <property type="component" value="Unassembled WGS sequence"/>
</dbReference>
<dbReference type="GO" id="GO:0045893">
    <property type="term" value="P:positive regulation of DNA-templated transcription"/>
    <property type="evidence" value="ECO:0007669"/>
    <property type="project" value="TreeGrafter"/>
</dbReference>
<reference evidence="6" key="1">
    <citation type="submission" date="2012-05" db="EMBL/GenBank/DDBJ databases">
        <title>Whole Genome Assembly of Lutzomyia longipalpis.</title>
        <authorList>
            <person name="Richards S."/>
            <person name="Qu C."/>
            <person name="Dillon R."/>
            <person name="Worley K."/>
            <person name="Scherer S."/>
            <person name="Batterton M."/>
            <person name="Taylor A."/>
            <person name="Hawes A."/>
            <person name="Hernandez B."/>
            <person name="Kovar C."/>
            <person name="Mandapat C."/>
            <person name="Pham C."/>
            <person name="Qu C."/>
            <person name="Jing C."/>
            <person name="Bess C."/>
            <person name="Bandaranaike D."/>
            <person name="Ngo D."/>
            <person name="Ongeri F."/>
            <person name="Arias F."/>
            <person name="Lara F."/>
            <person name="Weissenberger G."/>
            <person name="Kamau G."/>
            <person name="Han H."/>
            <person name="Shen H."/>
            <person name="Dinh H."/>
            <person name="Khalil I."/>
            <person name="Jones J."/>
            <person name="Shafer J."/>
            <person name="Jayaseelan J."/>
            <person name="Quiroz J."/>
            <person name="Blankenburg K."/>
            <person name="Nguyen L."/>
            <person name="Jackson L."/>
            <person name="Francisco L."/>
            <person name="Tang L.-Y."/>
            <person name="Pu L.-L."/>
            <person name="Perales L."/>
            <person name="Lorensuhewa L."/>
            <person name="Munidasa M."/>
            <person name="Coyle M."/>
            <person name="Taylor M."/>
            <person name="Puazo M."/>
            <person name="Firestine M."/>
            <person name="Scheel M."/>
            <person name="Javaid M."/>
            <person name="Wang M."/>
            <person name="Li M."/>
            <person name="Tabassum N."/>
            <person name="Saada N."/>
            <person name="Osuji N."/>
            <person name="Aqrawi P."/>
            <person name="Fu Q."/>
            <person name="Thornton R."/>
            <person name="Raj R."/>
            <person name="Goodspeed R."/>
            <person name="Mata R."/>
            <person name="Najjar R."/>
            <person name="Gubbala S."/>
            <person name="Lee S."/>
            <person name="Denson S."/>
            <person name="Patil S."/>
            <person name="Macmil S."/>
            <person name="Qi S."/>
            <person name="Matskevitch T."/>
            <person name="Palculict T."/>
            <person name="Mathew T."/>
            <person name="Vee V."/>
            <person name="Velamala V."/>
            <person name="Korchina V."/>
            <person name="Cai W."/>
            <person name="Liu W."/>
            <person name="Dai W."/>
            <person name="Zou X."/>
            <person name="Zhu Y."/>
            <person name="Zhang Y."/>
            <person name="Wu Y.-Q."/>
            <person name="Xin Y."/>
            <person name="Nazarath L."/>
            <person name="Kovar C."/>
            <person name="Han Y."/>
            <person name="Muzny D."/>
            <person name="Gibbs R."/>
        </authorList>
    </citation>
    <scope>NUCLEOTIDE SEQUENCE [LARGE SCALE GENOMIC DNA]</scope>
    <source>
        <strain evidence="6">Jacobina</strain>
    </source>
</reference>
<dbReference type="InterPro" id="IPR056582">
    <property type="entry name" value="EDRF1_N"/>
</dbReference>
<evidence type="ECO:0000313" key="6">
    <source>
        <dbReference type="Proteomes" id="UP000092461"/>
    </source>
</evidence>
<feature type="region of interest" description="Disordered" evidence="1">
    <location>
        <begin position="636"/>
        <end position="670"/>
    </location>
</feature>
<dbReference type="PANTHER" id="PTHR15000:SF1">
    <property type="entry name" value="ERYTHROID DIFFERENTIATION-RELATED FACTOR 1"/>
    <property type="match status" value="1"/>
</dbReference>
<protein>
    <submittedName>
        <fullName evidence="4">Putative erythroid differentiation-related factor 1-like protein</fullName>
    </submittedName>
</protein>
<evidence type="ECO:0000256" key="1">
    <source>
        <dbReference type="SAM" id="MobiDB-lite"/>
    </source>
</evidence>
<dbReference type="EnsemblMetazoa" id="LLOJ002761-RA">
    <property type="protein sequence ID" value="LLOJ002761-PA"/>
    <property type="gene ID" value="LLOJ002761"/>
</dbReference>
<dbReference type="PANTHER" id="PTHR15000">
    <property type="entry name" value="ERYTHROID DIFFERENTIATION-RELATED FACTOR 1"/>
    <property type="match status" value="1"/>
</dbReference>
<feature type="region of interest" description="Disordered" evidence="1">
    <location>
        <begin position="1"/>
        <end position="21"/>
    </location>
</feature>
<feature type="domain" description="EDRF1 N-terminal" evidence="3">
    <location>
        <begin position="20"/>
        <end position="203"/>
    </location>
</feature>
<dbReference type="VEuPathDB" id="VectorBase:LLONM1_000384"/>
<dbReference type="Gene3D" id="1.25.40.10">
    <property type="entry name" value="Tetratricopeptide repeat domain"/>
    <property type="match status" value="1"/>
</dbReference>
<feature type="region of interest" description="Disordered" evidence="1">
    <location>
        <begin position="380"/>
        <end position="406"/>
    </location>
</feature>
<feature type="compositionally biased region" description="Low complexity" evidence="1">
    <location>
        <begin position="204"/>
        <end position="216"/>
    </location>
</feature>
<feature type="compositionally biased region" description="Basic and acidic residues" evidence="1">
    <location>
        <begin position="656"/>
        <end position="668"/>
    </location>
</feature>